<dbReference type="Proteomes" id="UP000245591">
    <property type="component" value="Unassembled WGS sequence"/>
</dbReference>
<gene>
    <name evidence="3" type="ORF">BB558_002368</name>
    <name evidence="2" type="ORF">BB558_003777</name>
</gene>
<proteinExistence type="predicted"/>
<dbReference type="EMBL" id="MBFU01000163">
    <property type="protein sequence ID" value="PWA01539.1"/>
    <property type="molecule type" value="Genomic_DNA"/>
</dbReference>
<name>A0A2U1J941_SMIAN</name>
<accession>A0A2U1J941</accession>
<dbReference type="EMBL" id="MBFU01000354">
    <property type="protein sequence ID" value="PWA00195.1"/>
    <property type="molecule type" value="Genomic_DNA"/>
</dbReference>
<evidence type="ECO:0000256" key="1">
    <source>
        <dbReference type="SAM" id="MobiDB-lite"/>
    </source>
</evidence>
<evidence type="ECO:0000313" key="3">
    <source>
        <dbReference type="EMBL" id="PWA01539.1"/>
    </source>
</evidence>
<reference evidence="3 4" key="1">
    <citation type="journal article" date="2018" name="MBio">
        <title>Comparative Genomics Reveals the Core Gene Toolbox for the Fungus-Insect Symbiosis.</title>
        <authorList>
            <person name="Wang Y."/>
            <person name="Stata M."/>
            <person name="Wang W."/>
            <person name="Stajich J.E."/>
            <person name="White M.M."/>
            <person name="Moncalvo J.M."/>
        </authorList>
    </citation>
    <scope>NUCLEOTIDE SEQUENCE [LARGE SCALE GENOMIC DNA]</scope>
    <source>
        <strain evidence="3 4">AUS-126-30</strain>
    </source>
</reference>
<organism evidence="3 4">
    <name type="scientific">Smittium angustum</name>
    <dbReference type="NCBI Taxonomy" id="133377"/>
    <lineage>
        <taxon>Eukaryota</taxon>
        <taxon>Fungi</taxon>
        <taxon>Fungi incertae sedis</taxon>
        <taxon>Zoopagomycota</taxon>
        <taxon>Kickxellomycotina</taxon>
        <taxon>Harpellomycetes</taxon>
        <taxon>Harpellales</taxon>
        <taxon>Legeriomycetaceae</taxon>
        <taxon>Smittium</taxon>
    </lineage>
</organism>
<feature type="compositionally biased region" description="Polar residues" evidence="1">
    <location>
        <begin position="27"/>
        <end position="43"/>
    </location>
</feature>
<evidence type="ECO:0000313" key="2">
    <source>
        <dbReference type="EMBL" id="PWA00195.1"/>
    </source>
</evidence>
<keyword evidence="4" id="KW-1185">Reference proteome</keyword>
<comment type="caution">
    <text evidence="3">The sequence shown here is derived from an EMBL/GenBank/DDBJ whole genome shotgun (WGS) entry which is preliminary data.</text>
</comment>
<protein>
    <submittedName>
        <fullName evidence="3">Uncharacterized protein</fullName>
    </submittedName>
</protein>
<sequence length="375" mass="43126">MFMSNTYDPNKSSLFSIGTKSQRLFSDSASGHSLSTGSFTTEKSVSEKDEKPSSVFKFENGVSNSTVISLEKSKLFGPRKPNPFDKLDEYILESIFILSDNPALSKISSGLFRISQCTRTQVKFIKRNIYPREDFVKSVFYSKYPRIARKEKLAIALIKNGIDINQGRGNSIYNRIFRYKMNDALFVMLRLYKKVKVAYAFNTLTPNLNPPDILKENNYYSIFPLITQINIMDTIKKFELYKDQNIKTLLTLIDIKTIKLDLVCDCGIPVEDLFVKENRKIFLYRSLINNLSLDELMKMAIIKDQPKLTRYIIEYVEYSRAQLEDFLSKTSPNQLGMSSSQLDTSSNKACTVVRLFITELKGKEITEITKKSGYY</sequence>
<dbReference type="AlphaFoldDB" id="A0A2U1J941"/>
<feature type="region of interest" description="Disordered" evidence="1">
    <location>
        <begin position="27"/>
        <end position="46"/>
    </location>
</feature>
<evidence type="ECO:0000313" key="4">
    <source>
        <dbReference type="Proteomes" id="UP000245591"/>
    </source>
</evidence>